<evidence type="ECO:0000313" key="3">
    <source>
        <dbReference type="Proteomes" id="UP000325313"/>
    </source>
</evidence>
<organism evidence="2 3">
    <name type="scientific">Puccinia graminis f. sp. tritici</name>
    <dbReference type="NCBI Taxonomy" id="56615"/>
    <lineage>
        <taxon>Eukaryota</taxon>
        <taxon>Fungi</taxon>
        <taxon>Dikarya</taxon>
        <taxon>Basidiomycota</taxon>
        <taxon>Pucciniomycotina</taxon>
        <taxon>Pucciniomycetes</taxon>
        <taxon>Pucciniales</taxon>
        <taxon>Pucciniaceae</taxon>
        <taxon>Puccinia</taxon>
    </lineage>
</organism>
<proteinExistence type="predicted"/>
<dbReference type="EMBL" id="VDEP01000237">
    <property type="protein sequence ID" value="KAA1121707.1"/>
    <property type="molecule type" value="Genomic_DNA"/>
</dbReference>
<evidence type="ECO:0000313" key="2">
    <source>
        <dbReference type="EMBL" id="KAA1121707.1"/>
    </source>
</evidence>
<gene>
    <name evidence="2" type="ORF">PGTUg99_019822</name>
</gene>
<protein>
    <submittedName>
        <fullName evidence="2">Uncharacterized protein</fullName>
    </submittedName>
</protein>
<dbReference type="Proteomes" id="UP000325313">
    <property type="component" value="Unassembled WGS sequence"/>
</dbReference>
<feature type="region of interest" description="Disordered" evidence="1">
    <location>
        <begin position="1"/>
        <end position="25"/>
    </location>
</feature>
<sequence length="59" mass="6493">MQGSAPYGHGHSLRKATGSDSSATSAFAQTDVKEHFILHPQFPQQSFPFGLFTDQTRLQ</sequence>
<dbReference type="AlphaFoldDB" id="A0A5B0R805"/>
<accession>A0A5B0R805</accession>
<reference evidence="2 3" key="1">
    <citation type="submission" date="2019-05" db="EMBL/GenBank/DDBJ databases">
        <title>Emergence of the Ug99 lineage of the wheat stem rust pathogen through somatic hybridization.</title>
        <authorList>
            <person name="Li F."/>
            <person name="Upadhyaya N.M."/>
            <person name="Sperschneider J."/>
            <person name="Matny O."/>
            <person name="Nguyen-Phuc H."/>
            <person name="Mago R."/>
            <person name="Raley C."/>
            <person name="Miller M.E."/>
            <person name="Silverstein K.A.T."/>
            <person name="Henningsen E."/>
            <person name="Hirsch C.D."/>
            <person name="Visser B."/>
            <person name="Pretorius Z.A."/>
            <person name="Steffenson B.J."/>
            <person name="Schwessinger B."/>
            <person name="Dodds P.N."/>
            <person name="Figueroa M."/>
        </authorList>
    </citation>
    <scope>NUCLEOTIDE SEQUENCE [LARGE SCALE GENOMIC DNA]</scope>
    <source>
        <strain evidence="2 3">Ug99</strain>
    </source>
</reference>
<name>A0A5B0R805_PUCGR</name>
<comment type="caution">
    <text evidence="2">The sequence shown here is derived from an EMBL/GenBank/DDBJ whole genome shotgun (WGS) entry which is preliminary data.</text>
</comment>
<evidence type="ECO:0000256" key="1">
    <source>
        <dbReference type="SAM" id="MobiDB-lite"/>
    </source>
</evidence>